<feature type="domain" description="D-glutamate cyclase-like C-terminal" evidence="1">
    <location>
        <begin position="14"/>
        <end position="151"/>
    </location>
</feature>
<dbReference type="AlphaFoldDB" id="A0A517PID2"/>
<gene>
    <name evidence="2" type="ORF">HG66A1_09070</name>
</gene>
<feature type="domain" description="D-glutamate cyclase-like C-terminal" evidence="1">
    <location>
        <begin position="179"/>
        <end position="320"/>
    </location>
</feature>
<proteinExistence type="predicted"/>
<reference evidence="2 3" key="1">
    <citation type="submission" date="2019-02" db="EMBL/GenBank/DDBJ databases">
        <title>Deep-cultivation of Planctomycetes and their phenomic and genomic characterization uncovers novel biology.</title>
        <authorList>
            <person name="Wiegand S."/>
            <person name="Jogler M."/>
            <person name="Boedeker C."/>
            <person name="Pinto D."/>
            <person name="Vollmers J."/>
            <person name="Rivas-Marin E."/>
            <person name="Kohn T."/>
            <person name="Peeters S.H."/>
            <person name="Heuer A."/>
            <person name="Rast P."/>
            <person name="Oberbeckmann S."/>
            <person name="Bunk B."/>
            <person name="Jeske O."/>
            <person name="Meyerdierks A."/>
            <person name="Storesund J.E."/>
            <person name="Kallscheuer N."/>
            <person name="Luecker S."/>
            <person name="Lage O.M."/>
            <person name="Pohl T."/>
            <person name="Merkel B.J."/>
            <person name="Hornburger P."/>
            <person name="Mueller R.-W."/>
            <person name="Bruemmer F."/>
            <person name="Labrenz M."/>
            <person name="Spormann A.M."/>
            <person name="Op den Camp H."/>
            <person name="Overmann J."/>
            <person name="Amann R."/>
            <person name="Jetten M.S.M."/>
            <person name="Mascher T."/>
            <person name="Medema M.H."/>
            <person name="Devos D.P."/>
            <person name="Kaster A.-K."/>
            <person name="Ovreas L."/>
            <person name="Rohde M."/>
            <person name="Galperin M.Y."/>
            <person name="Jogler C."/>
        </authorList>
    </citation>
    <scope>NUCLEOTIDE SEQUENCE [LARGE SCALE GENOMIC DNA]</scope>
    <source>
        <strain evidence="2 3">HG66A1</strain>
    </source>
</reference>
<dbReference type="PANTHER" id="PTHR32022">
    <property type="entry name" value="D-GLUTAMATE CYCLASE, MITOCHONDRIAL"/>
    <property type="match status" value="1"/>
</dbReference>
<sequence>MGNPQTELIREFDRLIRRDPGKRGLIDSEARFGPLCTDHLLHAAEDLVQAGTHVAITTGFYIPAAEIPSAETDGPPGSILLAMVLQECGTQTSIVTDALCAPVVAATARAFSYPESQIDVIEGDDPDWVTRFYATRKVSHLVAVERVGPSHTPDSWGRQERVAGLEPTAFHEKVPCDHHDRCHNMRGEIIDSHTAPLHQLFERLPDFFPEAKSIGVGDGGNEIGMGAIAWEELARRIASAHAGLIPCRVATDWNIVAGTSNWGALALAASVALLKDQSETLFRWQREEQLRILEVMVREANAVDGVTRQREATVDGLPFLTYMQPWEGILSFLAR</sequence>
<evidence type="ECO:0000313" key="3">
    <source>
        <dbReference type="Proteomes" id="UP000320421"/>
    </source>
</evidence>
<dbReference type="Proteomes" id="UP000320421">
    <property type="component" value="Chromosome"/>
</dbReference>
<protein>
    <recommendedName>
        <fullName evidence="1">D-glutamate cyclase-like C-terminal domain-containing protein</fullName>
    </recommendedName>
</protein>
<evidence type="ECO:0000259" key="1">
    <source>
        <dbReference type="Pfam" id="PF14336"/>
    </source>
</evidence>
<dbReference type="Pfam" id="PF14336">
    <property type="entry name" value="GLUCM-like_C"/>
    <property type="match status" value="2"/>
</dbReference>
<dbReference type="Gene3D" id="3.90.1640.20">
    <property type="entry name" value="TON_0340"/>
    <property type="match status" value="2"/>
</dbReference>
<dbReference type="OrthoDB" id="1668885at2"/>
<keyword evidence="3" id="KW-1185">Reference proteome</keyword>
<organism evidence="2 3">
    <name type="scientific">Gimesia chilikensis</name>
    <dbReference type="NCBI Taxonomy" id="2605989"/>
    <lineage>
        <taxon>Bacteria</taxon>
        <taxon>Pseudomonadati</taxon>
        <taxon>Planctomycetota</taxon>
        <taxon>Planctomycetia</taxon>
        <taxon>Planctomycetales</taxon>
        <taxon>Planctomycetaceae</taxon>
        <taxon>Gimesia</taxon>
    </lineage>
</organism>
<name>A0A517PID2_9PLAN</name>
<dbReference type="RefSeq" id="WP_145181028.1">
    <property type="nucleotide sequence ID" value="NZ_CP036266.1"/>
</dbReference>
<evidence type="ECO:0000313" key="2">
    <source>
        <dbReference type="EMBL" id="QDT19143.1"/>
    </source>
</evidence>
<dbReference type="EMBL" id="CP036266">
    <property type="protein sequence ID" value="QDT19143.1"/>
    <property type="molecule type" value="Genomic_DNA"/>
</dbReference>
<dbReference type="InterPro" id="IPR025504">
    <property type="entry name" value="GLUCM_C"/>
</dbReference>
<dbReference type="GO" id="GO:0047820">
    <property type="term" value="F:D-glutamate cyclase activity"/>
    <property type="evidence" value="ECO:0007669"/>
    <property type="project" value="TreeGrafter"/>
</dbReference>
<dbReference type="PANTHER" id="PTHR32022:SF10">
    <property type="entry name" value="D-GLUTAMATE CYCLASE, MITOCHONDRIAL"/>
    <property type="match status" value="1"/>
</dbReference>
<accession>A0A517PID2</accession>
<dbReference type="GO" id="GO:0006536">
    <property type="term" value="P:glutamate metabolic process"/>
    <property type="evidence" value="ECO:0007669"/>
    <property type="project" value="TreeGrafter"/>
</dbReference>